<dbReference type="EMBL" id="QGDI01000014">
    <property type="protein sequence ID" value="PWJ10437.1"/>
    <property type="molecule type" value="Genomic_DNA"/>
</dbReference>
<comment type="caution">
    <text evidence="1">The sequence shown here is derived from an EMBL/GenBank/DDBJ whole genome shotgun (WGS) entry which is preliminary data.</text>
</comment>
<proteinExistence type="predicted"/>
<accession>A0A315XU32</accession>
<dbReference type="OrthoDB" id="25220at2"/>
<protein>
    <recommendedName>
        <fullName evidence="3">DUF927 domain-containing protein</fullName>
    </recommendedName>
</protein>
<dbReference type="Proteomes" id="UP000245720">
    <property type="component" value="Unassembled WGS sequence"/>
</dbReference>
<evidence type="ECO:0000313" key="1">
    <source>
        <dbReference type="EMBL" id="PWJ10437.1"/>
    </source>
</evidence>
<name>A0A315XU32_RUMFL</name>
<dbReference type="RefSeq" id="WP_109727756.1">
    <property type="nucleotide sequence ID" value="NZ_QGDI01000014.1"/>
</dbReference>
<reference evidence="1 2" key="1">
    <citation type="submission" date="2018-05" db="EMBL/GenBank/DDBJ databases">
        <title>The Hungate 1000. A catalogue of reference genomes from the rumen microbiome.</title>
        <authorList>
            <person name="Kelly W."/>
        </authorList>
    </citation>
    <scope>NUCLEOTIDE SEQUENCE [LARGE SCALE GENOMIC DNA]</scope>
    <source>
        <strain evidence="1 2">SAb67</strain>
    </source>
</reference>
<evidence type="ECO:0000313" key="2">
    <source>
        <dbReference type="Proteomes" id="UP000245720"/>
    </source>
</evidence>
<sequence length="593" mass="66518">MTENYDNNIYNEPYCVKDGCLYETVERKGKVTMVRLCDYVPVLKSEITFDDGSECRKAFEVGAVHSNGTTMPTVTVTADEMSSMKWLIEKWGSLGSYSPANNTLGKIRHAIMSTKADVEFRTVYSQTGWRQIDNRYEFLMPSADSQFTVELQGKLNAYHWSGSASADKLFYLTAMLENGLLPQRVMLPLLAVTFLSPLEHFLKAASCEPKFITALVGKTGTRKSTTAALMCSFFGSFTASTLPMSFHDTANSILSNIYSLKDVLTCVDDLHPNGVYGDSEMKSTAQNLARFYGDRIGRARLNSKIELQPSRPPTGMCLVTAEYVPEISQSGLARYFIVEMKADDIDLALMTEYQQLAADGVLASIMHNYVDWLRETYLCDENTFVQGLSDTFKKYRAKVTAELSARCENFHTRVPDTLAHLMIGFDFLLAFLNSKEEIGVQDMENYKSSFRNIIVTSSVRNNSIVENENYSYQFCDKLKSLLDSGRCSVNVIGSDCDMNRKGFIGFDDDNYYYLIMNAALSEVVKLSKEMGESFSIGKNSLIQQLVDDGIMVVKGKRNTTTVRVTDDRQMSVAVLDKSKMSPDMEEAQNNGNR</sequence>
<evidence type="ECO:0008006" key="3">
    <source>
        <dbReference type="Google" id="ProtNLM"/>
    </source>
</evidence>
<gene>
    <name evidence="1" type="ORF">IE37_03084</name>
</gene>
<dbReference type="AlphaFoldDB" id="A0A315XU32"/>
<organism evidence="1 2">
    <name type="scientific">Ruminococcus flavefaciens</name>
    <dbReference type="NCBI Taxonomy" id="1265"/>
    <lineage>
        <taxon>Bacteria</taxon>
        <taxon>Bacillati</taxon>
        <taxon>Bacillota</taxon>
        <taxon>Clostridia</taxon>
        <taxon>Eubacteriales</taxon>
        <taxon>Oscillospiraceae</taxon>
        <taxon>Ruminococcus</taxon>
    </lineage>
</organism>